<dbReference type="AlphaFoldDB" id="A0A166BLG4"/>
<dbReference type="Proteomes" id="UP000077066">
    <property type="component" value="Unassembled WGS sequence"/>
</dbReference>
<comment type="caution">
    <text evidence="1">The sequence shown here is derived from an EMBL/GenBank/DDBJ whole genome shotgun (WGS) entry which is preliminary data.</text>
</comment>
<evidence type="ECO:0000313" key="1">
    <source>
        <dbReference type="EMBL" id="KZX13524.1"/>
    </source>
</evidence>
<dbReference type="RefSeq" id="WP_066972203.1">
    <property type="nucleotide sequence ID" value="NZ_LWMT01000203.1"/>
</dbReference>
<organism evidence="1 2">
    <name type="scientific">Methanobrevibacter filiformis</name>
    <dbReference type="NCBI Taxonomy" id="55758"/>
    <lineage>
        <taxon>Archaea</taxon>
        <taxon>Methanobacteriati</taxon>
        <taxon>Methanobacteriota</taxon>
        <taxon>Methanomada group</taxon>
        <taxon>Methanobacteria</taxon>
        <taxon>Methanobacteriales</taxon>
        <taxon>Methanobacteriaceae</taxon>
        <taxon>Methanobrevibacter</taxon>
    </lineage>
</organism>
<dbReference type="PATRIC" id="fig|55758.3.peg.1195"/>
<sequence length="164" mass="18532">MRTKIIIVAILIATLFVSGCIDNGIENLNKEVLNLSQSIENGDNSYNKAVNHVNNRDFDSANVEIGKALENFTDAQNKTLHIIEKYSNIKEQTYKKYFKIINSELNLKYNASNNIQTAISYYSSGHNKTGNKYLKKANEYMDKGVASQNKRKNLVNNNSAKFKG</sequence>
<protein>
    <recommendedName>
        <fullName evidence="3">Lipoprotein</fullName>
    </recommendedName>
</protein>
<reference evidence="1 2" key="1">
    <citation type="submission" date="2016-04" db="EMBL/GenBank/DDBJ databases">
        <title>Genome sequence of Methanobrevibacter filiformis DSM 11501.</title>
        <authorList>
            <person name="Poehlein A."/>
            <person name="Seedorf H."/>
            <person name="Daniel R."/>
        </authorList>
    </citation>
    <scope>NUCLEOTIDE SEQUENCE [LARGE SCALE GENOMIC DNA]</scope>
    <source>
        <strain evidence="1 2">DSM 11501</strain>
    </source>
</reference>
<name>A0A166BLG4_9EURY</name>
<dbReference type="PROSITE" id="PS51257">
    <property type="entry name" value="PROKAR_LIPOPROTEIN"/>
    <property type="match status" value="1"/>
</dbReference>
<gene>
    <name evidence="1" type="ORF">MBFIL_10460</name>
</gene>
<accession>A0A166BLG4</accession>
<evidence type="ECO:0000313" key="2">
    <source>
        <dbReference type="Proteomes" id="UP000077066"/>
    </source>
</evidence>
<dbReference type="EMBL" id="LWMT01000203">
    <property type="protein sequence ID" value="KZX13524.1"/>
    <property type="molecule type" value="Genomic_DNA"/>
</dbReference>
<proteinExistence type="predicted"/>
<evidence type="ECO:0008006" key="3">
    <source>
        <dbReference type="Google" id="ProtNLM"/>
    </source>
</evidence>
<keyword evidence="2" id="KW-1185">Reference proteome</keyword>